<evidence type="ECO:0000256" key="1">
    <source>
        <dbReference type="SAM" id="MobiDB-lite"/>
    </source>
</evidence>
<gene>
    <name evidence="2" type="ORF">DL764_006407</name>
</gene>
<proteinExistence type="predicted"/>
<evidence type="ECO:0000313" key="2">
    <source>
        <dbReference type="EMBL" id="RYP00803.1"/>
    </source>
</evidence>
<dbReference type="EMBL" id="QJNU01000377">
    <property type="protein sequence ID" value="RYP00803.1"/>
    <property type="molecule type" value="Genomic_DNA"/>
</dbReference>
<feature type="region of interest" description="Disordered" evidence="1">
    <location>
        <begin position="66"/>
        <end position="94"/>
    </location>
</feature>
<organism evidence="2 3">
    <name type="scientific">Monosporascus ibericus</name>
    <dbReference type="NCBI Taxonomy" id="155417"/>
    <lineage>
        <taxon>Eukaryota</taxon>
        <taxon>Fungi</taxon>
        <taxon>Dikarya</taxon>
        <taxon>Ascomycota</taxon>
        <taxon>Pezizomycotina</taxon>
        <taxon>Sordariomycetes</taxon>
        <taxon>Xylariomycetidae</taxon>
        <taxon>Xylariales</taxon>
        <taxon>Xylariales incertae sedis</taxon>
        <taxon>Monosporascus</taxon>
    </lineage>
</organism>
<keyword evidence="3" id="KW-1185">Reference proteome</keyword>
<evidence type="ECO:0000313" key="3">
    <source>
        <dbReference type="Proteomes" id="UP000293360"/>
    </source>
</evidence>
<protein>
    <submittedName>
        <fullName evidence="2">Uncharacterized protein</fullName>
    </submittedName>
</protein>
<accession>A0A4Q4T4V8</accession>
<comment type="caution">
    <text evidence="2">The sequence shown here is derived from an EMBL/GenBank/DDBJ whole genome shotgun (WGS) entry which is preliminary data.</text>
</comment>
<dbReference type="AlphaFoldDB" id="A0A4Q4T4V8"/>
<name>A0A4Q4T4V8_9PEZI</name>
<reference evidence="2 3" key="1">
    <citation type="submission" date="2018-06" db="EMBL/GenBank/DDBJ databases">
        <title>Complete Genomes of Monosporascus.</title>
        <authorList>
            <person name="Robinson A.J."/>
            <person name="Natvig D.O."/>
        </authorList>
    </citation>
    <scope>NUCLEOTIDE SEQUENCE [LARGE SCALE GENOMIC DNA]</scope>
    <source>
        <strain evidence="2 3">CBS 110550</strain>
    </source>
</reference>
<sequence length="94" mass="10408">MRDHGFPDYLTATTPRLRFACRSAKQRGPPRRHRGAGSRRLLVHKLERVAGLRTAVQHVVQHDARLAEIGHPPGQRNGRERRAAGGPYGTMPGG</sequence>
<dbReference type="Proteomes" id="UP000293360">
    <property type="component" value="Unassembled WGS sequence"/>
</dbReference>